<protein>
    <recommendedName>
        <fullName evidence="4">Purple acid phosphatase</fullName>
    </recommendedName>
</protein>
<dbReference type="EMBL" id="JH767140">
    <property type="protein sequence ID" value="EQC38948.1"/>
    <property type="molecule type" value="Genomic_DNA"/>
</dbReference>
<accession>T0S1R5</accession>
<dbReference type="Proteomes" id="UP000030762">
    <property type="component" value="Unassembled WGS sequence"/>
</dbReference>
<dbReference type="Gene3D" id="3.60.21.10">
    <property type="match status" value="1"/>
</dbReference>
<name>T0S1R5_SAPDV</name>
<dbReference type="GO" id="GO:0046872">
    <property type="term" value="F:metal ion binding"/>
    <property type="evidence" value="ECO:0007669"/>
    <property type="project" value="InterPro"/>
</dbReference>
<dbReference type="OrthoDB" id="45007at2759"/>
<dbReference type="eggNOG" id="KOG1378">
    <property type="taxonomic scope" value="Eukaryota"/>
</dbReference>
<dbReference type="RefSeq" id="XP_008607772.1">
    <property type="nucleotide sequence ID" value="XM_008609550.1"/>
</dbReference>
<reference evidence="2 3" key="1">
    <citation type="submission" date="2012-04" db="EMBL/GenBank/DDBJ databases">
        <title>The Genome Sequence of Saprolegnia declina VS20.</title>
        <authorList>
            <consortium name="The Broad Institute Genome Sequencing Platform"/>
            <person name="Russ C."/>
            <person name="Nusbaum C."/>
            <person name="Tyler B."/>
            <person name="van West P."/>
            <person name="Dieguez-Uribeondo J."/>
            <person name="de Bruijn I."/>
            <person name="Tripathy S."/>
            <person name="Jiang R."/>
            <person name="Young S.K."/>
            <person name="Zeng Q."/>
            <person name="Gargeya S."/>
            <person name="Fitzgerald M."/>
            <person name="Haas B."/>
            <person name="Abouelleil A."/>
            <person name="Alvarado L."/>
            <person name="Arachchi H.M."/>
            <person name="Berlin A."/>
            <person name="Chapman S.B."/>
            <person name="Goldberg J."/>
            <person name="Griggs A."/>
            <person name="Gujja S."/>
            <person name="Hansen M."/>
            <person name="Howarth C."/>
            <person name="Imamovic A."/>
            <person name="Larimer J."/>
            <person name="McCowen C."/>
            <person name="Montmayeur A."/>
            <person name="Murphy C."/>
            <person name="Neiman D."/>
            <person name="Pearson M."/>
            <person name="Priest M."/>
            <person name="Roberts A."/>
            <person name="Saif S."/>
            <person name="Shea T."/>
            <person name="Sisk P."/>
            <person name="Sykes S."/>
            <person name="Wortman J."/>
            <person name="Nusbaum C."/>
            <person name="Birren B."/>
        </authorList>
    </citation>
    <scope>NUCLEOTIDE SEQUENCE [LARGE SCALE GENOMIC DNA]</scope>
    <source>
        <strain evidence="2 3">VS20</strain>
    </source>
</reference>
<keyword evidence="3" id="KW-1185">Reference proteome</keyword>
<dbReference type="VEuPathDB" id="FungiDB:SDRG_03903"/>
<evidence type="ECO:0000313" key="3">
    <source>
        <dbReference type="Proteomes" id="UP000030762"/>
    </source>
</evidence>
<evidence type="ECO:0008006" key="4">
    <source>
        <dbReference type="Google" id="ProtNLM"/>
    </source>
</evidence>
<evidence type="ECO:0000313" key="2">
    <source>
        <dbReference type="EMBL" id="EQC38948.1"/>
    </source>
</evidence>
<keyword evidence="1" id="KW-0732">Signal</keyword>
<dbReference type="AlphaFoldDB" id="T0S1R5"/>
<dbReference type="GeneID" id="19944630"/>
<dbReference type="Gene3D" id="2.60.40.380">
    <property type="entry name" value="Purple acid phosphatase-like, N-terminal"/>
    <property type="match status" value="1"/>
</dbReference>
<dbReference type="STRING" id="1156394.T0S1R5"/>
<dbReference type="InterPro" id="IPR039331">
    <property type="entry name" value="PAPs-like"/>
</dbReference>
<evidence type="ECO:0000256" key="1">
    <source>
        <dbReference type="ARBA" id="ARBA00022729"/>
    </source>
</evidence>
<dbReference type="InParanoid" id="T0S1R5"/>
<dbReference type="InterPro" id="IPR008963">
    <property type="entry name" value="Purple_acid_Pase-like_N"/>
</dbReference>
<gene>
    <name evidence="2" type="ORF">SDRG_03903</name>
</gene>
<dbReference type="PANTHER" id="PTHR22953:SF153">
    <property type="entry name" value="PURPLE ACID PHOSPHATASE"/>
    <property type="match status" value="1"/>
</dbReference>
<dbReference type="GO" id="GO:0003993">
    <property type="term" value="F:acid phosphatase activity"/>
    <property type="evidence" value="ECO:0007669"/>
    <property type="project" value="InterPro"/>
</dbReference>
<sequence>MQPRRLFVCYEYTLVTFICFEQKLLEANERHPPPKHPLFNSPWSFHPRFARFFLSALALPSVVAAPSVGQVYLGISGDCVDGISLSFASSESKPLTVNFGDQSVETVASTYSVESYTSPYLHKASFCNLASGTSYTYSVGSFEATFTAPLKGGEDKTATVLGIVGDMDYADGSTRSFLTPINGQSTQAILVAGDWSYANGKHPKWDKWFDLQSKIFSRLPVTGINGNHETTQSGEAYTAYLRRVPGPISTDAIAALRTYYSIDIGLVHVVFLDDYVGSTHKTGGTNWRRERDLQLEV</sequence>
<organism evidence="2 3">
    <name type="scientific">Saprolegnia diclina (strain VS20)</name>
    <dbReference type="NCBI Taxonomy" id="1156394"/>
    <lineage>
        <taxon>Eukaryota</taxon>
        <taxon>Sar</taxon>
        <taxon>Stramenopiles</taxon>
        <taxon>Oomycota</taxon>
        <taxon>Saprolegniomycetes</taxon>
        <taxon>Saprolegniales</taxon>
        <taxon>Saprolegniaceae</taxon>
        <taxon>Saprolegnia</taxon>
    </lineage>
</organism>
<dbReference type="SUPFAM" id="SSF56300">
    <property type="entry name" value="Metallo-dependent phosphatases"/>
    <property type="match status" value="1"/>
</dbReference>
<dbReference type="SUPFAM" id="SSF49363">
    <property type="entry name" value="Purple acid phosphatase, N-terminal domain"/>
    <property type="match status" value="1"/>
</dbReference>
<proteinExistence type="predicted"/>
<dbReference type="PANTHER" id="PTHR22953">
    <property type="entry name" value="ACID PHOSPHATASE RELATED"/>
    <property type="match status" value="1"/>
</dbReference>
<dbReference type="InterPro" id="IPR029052">
    <property type="entry name" value="Metallo-depent_PP-like"/>
</dbReference>